<dbReference type="PANTHER" id="PTHR46395:SF1">
    <property type="entry name" value="ADP-RIBOSYLATION FACTOR GTPASE-ACTIVATING PROTEIN 1"/>
    <property type="match status" value="1"/>
</dbReference>
<name>A0A2H1WHQ2_SPOFR</name>
<reference evidence="5" key="1">
    <citation type="submission" date="2016-07" db="EMBL/GenBank/DDBJ databases">
        <authorList>
            <person name="Bretaudeau A."/>
        </authorList>
    </citation>
    <scope>NUCLEOTIDE SEQUENCE</scope>
    <source>
        <strain evidence="5">Rice</strain>
        <tissue evidence="5">Whole body</tissue>
    </source>
</reference>
<evidence type="ECO:0000313" key="5">
    <source>
        <dbReference type="EMBL" id="SOQ52595.1"/>
    </source>
</evidence>
<dbReference type="OrthoDB" id="983479at2759"/>
<sequence>MHVGGNGKARDFFESSSDYKPGMTIPQKYNTKAAAMYRQKFATPPSRCVVVPASFSPPLDFNVLKLLFDGNLWYFGGRVVIIEELNFFYDCLVGRLVASATAEQGVSGSIPGSGKVLLGFFRFIENSSVVARSLELCPVYGNRFTPYYMGLKTQMVKNVGVHCIVTLRAFMCTSAYPFGDKRRDVFFCRRVAQPLLLPLFSMGTL</sequence>
<dbReference type="GO" id="GO:0000139">
    <property type="term" value="C:Golgi membrane"/>
    <property type="evidence" value="ECO:0007669"/>
    <property type="project" value="TreeGrafter"/>
</dbReference>
<organism evidence="5">
    <name type="scientific">Spodoptera frugiperda</name>
    <name type="common">Fall armyworm</name>
    <dbReference type="NCBI Taxonomy" id="7108"/>
    <lineage>
        <taxon>Eukaryota</taxon>
        <taxon>Metazoa</taxon>
        <taxon>Ecdysozoa</taxon>
        <taxon>Arthropoda</taxon>
        <taxon>Hexapoda</taxon>
        <taxon>Insecta</taxon>
        <taxon>Pterygota</taxon>
        <taxon>Neoptera</taxon>
        <taxon>Endopterygota</taxon>
        <taxon>Lepidoptera</taxon>
        <taxon>Glossata</taxon>
        <taxon>Ditrysia</taxon>
        <taxon>Noctuoidea</taxon>
        <taxon>Noctuidae</taxon>
        <taxon>Amphipyrinae</taxon>
        <taxon>Spodoptera</taxon>
    </lineage>
</organism>
<dbReference type="PANTHER" id="PTHR46395">
    <property type="entry name" value="ADP-RIBOSYLATION FACTOR GTPASE-ACTIVATING PROTEIN 1"/>
    <property type="match status" value="1"/>
</dbReference>
<keyword evidence="1" id="KW-0343">GTPase activation</keyword>
<evidence type="ECO:0000256" key="4">
    <source>
        <dbReference type="ARBA" id="ARBA00022833"/>
    </source>
</evidence>
<gene>
    <name evidence="5" type="ORF">SFRICE_013246</name>
</gene>
<dbReference type="AlphaFoldDB" id="A0A2H1WHQ2"/>
<dbReference type="GO" id="GO:0030100">
    <property type="term" value="P:regulation of endocytosis"/>
    <property type="evidence" value="ECO:0007669"/>
    <property type="project" value="TreeGrafter"/>
</dbReference>
<proteinExistence type="predicted"/>
<evidence type="ECO:0000256" key="2">
    <source>
        <dbReference type="ARBA" id="ARBA00022723"/>
    </source>
</evidence>
<dbReference type="GO" id="GO:0008270">
    <property type="term" value="F:zinc ion binding"/>
    <property type="evidence" value="ECO:0007669"/>
    <property type="project" value="UniProtKB-KW"/>
</dbReference>
<keyword evidence="2" id="KW-0479">Metal-binding</keyword>
<dbReference type="GO" id="GO:0032012">
    <property type="term" value="P:regulation of ARF protein signal transduction"/>
    <property type="evidence" value="ECO:0007669"/>
    <property type="project" value="TreeGrafter"/>
</dbReference>
<evidence type="ECO:0000256" key="3">
    <source>
        <dbReference type="ARBA" id="ARBA00022771"/>
    </source>
</evidence>
<keyword evidence="4" id="KW-0862">Zinc</keyword>
<dbReference type="GO" id="GO:0005096">
    <property type="term" value="F:GTPase activator activity"/>
    <property type="evidence" value="ECO:0007669"/>
    <property type="project" value="UniProtKB-KW"/>
</dbReference>
<evidence type="ECO:0000256" key="1">
    <source>
        <dbReference type="ARBA" id="ARBA00022468"/>
    </source>
</evidence>
<protein>
    <submittedName>
        <fullName evidence="5">SFRICE_013246</fullName>
    </submittedName>
</protein>
<dbReference type="EMBL" id="ODYU01008736">
    <property type="protein sequence ID" value="SOQ52595.1"/>
    <property type="molecule type" value="Genomic_DNA"/>
</dbReference>
<accession>A0A2H1WHQ2</accession>
<keyword evidence="3" id="KW-0863">Zinc-finger</keyword>